<dbReference type="CDD" id="cd18105">
    <property type="entry name" value="SpoU-like_MRM1"/>
    <property type="match status" value="1"/>
</dbReference>
<evidence type="ECO:0000256" key="6">
    <source>
        <dbReference type="ARBA" id="ARBA00022691"/>
    </source>
</evidence>
<reference evidence="12 13" key="1">
    <citation type="journal article" date="2023" name="Elife">
        <title>Identification of key yeast species and microbe-microbe interactions impacting larval growth of Drosophila in the wild.</title>
        <authorList>
            <person name="Mure A."/>
            <person name="Sugiura Y."/>
            <person name="Maeda R."/>
            <person name="Honda K."/>
            <person name="Sakurai N."/>
            <person name="Takahashi Y."/>
            <person name="Watada M."/>
            <person name="Katoh T."/>
            <person name="Gotoh A."/>
            <person name="Gotoh Y."/>
            <person name="Taniguchi I."/>
            <person name="Nakamura K."/>
            <person name="Hayashi T."/>
            <person name="Katayama T."/>
            <person name="Uemura T."/>
            <person name="Hattori Y."/>
        </authorList>
    </citation>
    <scope>NUCLEOTIDE SEQUENCE [LARGE SCALE GENOMIC DNA]</scope>
    <source>
        <strain evidence="12 13">KH-74</strain>
    </source>
</reference>
<evidence type="ECO:0000256" key="1">
    <source>
        <dbReference type="ARBA" id="ARBA00004173"/>
    </source>
</evidence>
<dbReference type="Gene3D" id="3.30.1330.30">
    <property type="match status" value="1"/>
</dbReference>
<dbReference type="EMBL" id="BTGD01000025">
    <property type="protein sequence ID" value="GMM58663.1"/>
    <property type="molecule type" value="Genomic_DNA"/>
</dbReference>
<dbReference type="InterPro" id="IPR029064">
    <property type="entry name" value="Ribosomal_eL30-like_sf"/>
</dbReference>
<feature type="compositionally biased region" description="Polar residues" evidence="10">
    <location>
        <begin position="119"/>
        <end position="128"/>
    </location>
</feature>
<evidence type="ECO:0000256" key="9">
    <source>
        <dbReference type="ARBA" id="ARBA00034881"/>
    </source>
</evidence>
<dbReference type="GO" id="GO:0016435">
    <property type="term" value="F:rRNA (guanine) methyltransferase activity"/>
    <property type="evidence" value="ECO:0007669"/>
    <property type="project" value="TreeGrafter"/>
</dbReference>
<keyword evidence="13" id="KW-1185">Reference proteome</keyword>
<accession>A0AAV5S7X4</accession>
<dbReference type="InterPro" id="IPR047182">
    <property type="entry name" value="MRM1"/>
</dbReference>
<dbReference type="PANTHER" id="PTHR46103:SF1">
    <property type="entry name" value="RRNA METHYLTRANSFERASE 1, MITOCHONDRIAL"/>
    <property type="match status" value="1"/>
</dbReference>
<dbReference type="SUPFAM" id="SSF55315">
    <property type="entry name" value="L30e-like"/>
    <property type="match status" value="1"/>
</dbReference>
<dbReference type="InterPro" id="IPR004441">
    <property type="entry name" value="rRNA_MeTrfase_TrmH"/>
</dbReference>
<dbReference type="GO" id="GO:0005739">
    <property type="term" value="C:mitochondrion"/>
    <property type="evidence" value="ECO:0007669"/>
    <property type="project" value="UniProtKB-SubCell"/>
</dbReference>
<comment type="caution">
    <text evidence="12">The sequence shown here is derived from an EMBL/GenBank/DDBJ whole genome shotgun (WGS) entry which is preliminary data.</text>
</comment>
<proteinExistence type="inferred from homology"/>
<dbReference type="InterPro" id="IPR047261">
    <property type="entry name" value="MRM1_MeTrfase_dom"/>
</dbReference>
<evidence type="ECO:0000256" key="10">
    <source>
        <dbReference type="SAM" id="MobiDB-lite"/>
    </source>
</evidence>
<gene>
    <name evidence="12" type="ORF">DAKH74_052800</name>
</gene>
<dbReference type="SMART" id="SM00967">
    <property type="entry name" value="SpoU_sub_bind"/>
    <property type="match status" value="1"/>
</dbReference>
<sequence>MLRRTFTSSASLLKKSSFDKNLGVSAPAKAWQRGKNQVQGDKPWQRGKNQAQGDKPWQRGKNKVQGDKAAWFKAKYAHVHAEQKKRPSTDPYGKRAAYDEKVRQQRRDQRDARNEHRMQYTSSRQRRTSVATTSPLFEYLYGKNAVGAAVKSAGRRSGLTRLLVHGNEAQKYWRAELANLQLEEKLPLVVSDKHQLSQLSKGNPHNNVVLETRPLQLDVAVHLDGVDASTGKFSITVQDQESDAAIFSDNAQEATVQRDLEQTAFGQKRFPVGVLLDNVVDPHNVGAVVRSAYFLGADFVVATQQDSARLSPTVAKASSGALECLPFYRVGNPAEFIKASQRPENGGWTFVTAHCASGQDKTLPLADLSSLSANSPTVLVVGNEGTGPRASVRGASDYLVEIPNRRSGSIVESLNVSVATALLLHQMLE</sequence>
<dbReference type="Gene3D" id="3.40.1280.10">
    <property type="match status" value="1"/>
</dbReference>
<dbReference type="PANTHER" id="PTHR46103">
    <property type="entry name" value="RRNA METHYLTRANSFERASE 1, MITOCHONDRIAL"/>
    <property type="match status" value="1"/>
</dbReference>
<dbReference type="InterPro" id="IPR001537">
    <property type="entry name" value="SpoU_MeTrfase"/>
</dbReference>
<keyword evidence="7" id="KW-0809">Transit peptide</keyword>
<dbReference type="InterPro" id="IPR029026">
    <property type="entry name" value="tRNA_m1G_MTases_N"/>
</dbReference>
<evidence type="ECO:0000256" key="2">
    <source>
        <dbReference type="ARBA" id="ARBA00007228"/>
    </source>
</evidence>
<evidence type="ECO:0000313" key="13">
    <source>
        <dbReference type="Proteomes" id="UP001377567"/>
    </source>
</evidence>
<keyword evidence="3" id="KW-0698">rRNA processing</keyword>
<comment type="subcellular location">
    <subcellularLocation>
        <location evidence="1">Mitochondrion</location>
    </subcellularLocation>
</comment>
<keyword evidence="4" id="KW-0489">Methyltransferase</keyword>
<comment type="similarity">
    <text evidence="2">Belongs to the class IV-like SAM-binding methyltransferase superfamily. RNA methyltransferase TrmH family.</text>
</comment>
<evidence type="ECO:0000256" key="8">
    <source>
        <dbReference type="ARBA" id="ARBA00023128"/>
    </source>
</evidence>
<dbReference type="SUPFAM" id="SSF75217">
    <property type="entry name" value="alpha/beta knot"/>
    <property type="match status" value="1"/>
</dbReference>
<protein>
    <recommendedName>
        <fullName evidence="9">rRNA methyltransferase 1, mitochondrial</fullName>
    </recommendedName>
</protein>
<organism evidence="12 13">
    <name type="scientific">Maudiozyma humilis</name>
    <name type="common">Sour dough yeast</name>
    <name type="synonym">Kazachstania humilis</name>
    <dbReference type="NCBI Taxonomy" id="51915"/>
    <lineage>
        <taxon>Eukaryota</taxon>
        <taxon>Fungi</taxon>
        <taxon>Dikarya</taxon>
        <taxon>Ascomycota</taxon>
        <taxon>Saccharomycotina</taxon>
        <taxon>Saccharomycetes</taxon>
        <taxon>Saccharomycetales</taxon>
        <taxon>Saccharomycetaceae</taxon>
        <taxon>Maudiozyma</taxon>
    </lineage>
</organism>
<dbReference type="AlphaFoldDB" id="A0AAV5S7X4"/>
<dbReference type="GO" id="GO:0003723">
    <property type="term" value="F:RNA binding"/>
    <property type="evidence" value="ECO:0007669"/>
    <property type="project" value="InterPro"/>
</dbReference>
<keyword evidence="8" id="KW-0496">Mitochondrion</keyword>
<dbReference type="Pfam" id="PF00588">
    <property type="entry name" value="SpoU_methylase"/>
    <property type="match status" value="1"/>
</dbReference>
<dbReference type="Proteomes" id="UP001377567">
    <property type="component" value="Unassembled WGS sequence"/>
</dbReference>
<evidence type="ECO:0000256" key="3">
    <source>
        <dbReference type="ARBA" id="ARBA00022552"/>
    </source>
</evidence>
<evidence type="ECO:0000256" key="4">
    <source>
        <dbReference type="ARBA" id="ARBA00022603"/>
    </source>
</evidence>
<feature type="domain" description="RNA 2-O ribose methyltransferase substrate binding" evidence="11">
    <location>
        <begin position="139"/>
        <end position="218"/>
    </location>
</feature>
<name>A0AAV5S7X4_MAUHU</name>
<evidence type="ECO:0000313" key="12">
    <source>
        <dbReference type="EMBL" id="GMM58663.1"/>
    </source>
</evidence>
<dbReference type="InterPro" id="IPR013123">
    <property type="entry name" value="SpoU_subst-bd"/>
</dbReference>
<feature type="region of interest" description="Disordered" evidence="10">
    <location>
        <begin position="78"/>
        <end position="128"/>
    </location>
</feature>
<dbReference type="NCBIfam" id="TIGR00186">
    <property type="entry name" value="rRNA_methyl_3"/>
    <property type="match status" value="1"/>
</dbReference>
<evidence type="ECO:0000256" key="5">
    <source>
        <dbReference type="ARBA" id="ARBA00022679"/>
    </source>
</evidence>
<dbReference type="InterPro" id="IPR029028">
    <property type="entry name" value="Alpha/beta_knot_MTases"/>
</dbReference>
<evidence type="ECO:0000256" key="7">
    <source>
        <dbReference type="ARBA" id="ARBA00022946"/>
    </source>
</evidence>
<feature type="compositionally biased region" description="Basic and acidic residues" evidence="10">
    <location>
        <begin position="79"/>
        <end position="118"/>
    </location>
</feature>
<keyword evidence="5" id="KW-0808">Transferase</keyword>
<dbReference type="Pfam" id="PF08032">
    <property type="entry name" value="SpoU_sub_bind"/>
    <property type="match status" value="1"/>
</dbReference>
<feature type="region of interest" description="Disordered" evidence="10">
    <location>
        <begin position="27"/>
        <end position="65"/>
    </location>
</feature>
<evidence type="ECO:0000259" key="11">
    <source>
        <dbReference type="SMART" id="SM00967"/>
    </source>
</evidence>
<keyword evidence="6" id="KW-0949">S-adenosyl-L-methionine</keyword>